<dbReference type="KEGG" id="ptq:P700755_002879"/>
<dbReference type="EMBL" id="CP003879">
    <property type="protein sequence ID" value="AFU69586.1"/>
    <property type="molecule type" value="Genomic_DNA"/>
</dbReference>
<sequence>MIKVQNYKKSVSPFSGISFVNESFNSIGLSSLIDSELGERVKYAGYSYSEIIRSLTNVFLSGGDVIEDVSSHLGTHLKEIPNNNVPSPDTIQRGLKELTTENIVHQSKSGLCYDFNVNKKLNLLNIKSLLLTKQLESNKDYDFDYDNQITANKKYDAKRTYKKNKGYFPGVATIGDNIVYIENRDGNANVKFKQAETLQNAYGLLKSQDITINRSRMDAGSYSKDIIEVVAKNSKLFYIRANKSDTVFEQILEISDWIDIELNYKNYQVASIKFKQFNEDKNYRLVIMREKTSNNQIDVFTGDAFKYRSILTNDWKNTEKQIIEYYNNRGTSEKIFDVMNNDFGWKRMPFSFLNQNNTFMIVTAMIKNFYTYFVGLVSKVFDNISPTTRIKRFVFRFINVAGKWVHQSRGWVLKLYSKSPYKQLLI</sequence>
<gene>
    <name evidence="2" type="ordered locus">P700755_002879</name>
</gene>
<organism evidence="2 3">
    <name type="scientific">Psychroflexus torquis (strain ATCC 700755 / CIP 106069 / ACAM 623)</name>
    <dbReference type="NCBI Taxonomy" id="313595"/>
    <lineage>
        <taxon>Bacteria</taxon>
        <taxon>Pseudomonadati</taxon>
        <taxon>Bacteroidota</taxon>
        <taxon>Flavobacteriia</taxon>
        <taxon>Flavobacteriales</taxon>
        <taxon>Flavobacteriaceae</taxon>
        <taxon>Psychroflexus</taxon>
    </lineage>
</organism>
<accession>K4IKH1</accession>
<dbReference type="HOGENOM" id="CLU_064009_0_0_10"/>
<reference evidence="2" key="2">
    <citation type="submission" date="2012-09" db="EMBL/GenBank/DDBJ databases">
        <title>The complete sequence of Psychroflexus torquis an extreme psychrophile from sea-ice that is stimulated by light.</title>
        <authorList>
            <person name="Feng S."/>
            <person name="Powell S.M."/>
            <person name="Bowman J.P."/>
        </authorList>
    </citation>
    <scope>NUCLEOTIDE SEQUENCE [LARGE SCALE GENOMIC DNA]</scope>
    <source>
        <strain evidence="2">ATCC 700755</strain>
    </source>
</reference>
<reference evidence="2" key="1">
    <citation type="submission" date="2006-03" db="EMBL/GenBank/DDBJ databases">
        <authorList>
            <person name="Bowman J."/>
            <person name="Ferriera S."/>
            <person name="Johnson J."/>
            <person name="Kravitz S."/>
            <person name="Halpern A."/>
            <person name="Remington K."/>
            <person name="Beeson K."/>
            <person name="Tran B."/>
            <person name="Rogers Y.-H."/>
            <person name="Friedman R."/>
            <person name="Venter J.C."/>
        </authorList>
    </citation>
    <scope>NUCLEOTIDE SEQUENCE [LARGE SCALE GENOMIC DNA]</scope>
    <source>
        <strain evidence="2">ATCC 700755</strain>
    </source>
</reference>
<dbReference type="Pfam" id="PF13701">
    <property type="entry name" value="DDE_Tnp_1_4"/>
    <property type="match status" value="1"/>
</dbReference>
<evidence type="ECO:0000313" key="3">
    <source>
        <dbReference type="Proteomes" id="UP000008514"/>
    </source>
</evidence>
<protein>
    <submittedName>
        <fullName evidence="2">Transposase, IS4 family</fullName>
    </submittedName>
</protein>
<dbReference type="Proteomes" id="UP000008514">
    <property type="component" value="Chromosome"/>
</dbReference>
<dbReference type="STRING" id="313595.P700755_002879"/>
<dbReference type="RefSeq" id="WP_015025143.1">
    <property type="nucleotide sequence ID" value="NC_018721.1"/>
</dbReference>
<name>K4IKH1_PSYTT</name>
<evidence type="ECO:0000259" key="1">
    <source>
        <dbReference type="Pfam" id="PF13701"/>
    </source>
</evidence>
<dbReference type="InterPro" id="IPR025668">
    <property type="entry name" value="Tnp_DDE_dom"/>
</dbReference>
<dbReference type="OrthoDB" id="1376257at2"/>
<dbReference type="NCBIfam" id="NF033539">
    <property type="entry name" value="transpos_IS1380"/>
    <property type="match status" value="1"/>
</dbReference>
<dbReference type="InterPro" id="IPR047960">
    <property type="entry name" value="Transpos_IS1380"/>
</dbReference>
<dbReference type="AlphaFoldDB" id="K4IKH1"/>
<proteinExistence type="predicted"/>
<dbReference type="eggNOG" id="ENOG502Z8NP">
    <property type="taxonomic scope" value="Bacteria"/>
</dbReference>
<keyword evidence="3" id="KW-1185">Reference proteome</keyword>
<evidence type="ECO:0000313" key="2">
    <source>
        <dbReference type="EMBL" id="AFU69586.1"/>
    </source>
</evidence>
<feature type="domain" description="Transposase DDE" evidence="1">
    <location>
        <begin position="142"/>
        <end position="425"/>
    </location>
</feature>